<feature type="transmembrane region" description="Helical" evidence="2">
    <location>
        <begin position="46"/>
        <end position="66"/>
    </location>
</feature>
<dbReference type="Pfam" id="PF06744">
    <property type="entry name" value="IcmF_C"/>
    <property type="match status" value="1"/>
</dbReference>
<dbReference type="HOGENOM" id="CLU_003353_4_0_6"/>
<evidence type="ECO:0000259" key="6">
    <source>
        <dbReference type="Pfam" id="PF21070"/>
    </source>
</evidence>
<comment type="caution">
    <text evidence="7">The sequence shown here is derived from an EMBL/GenBank/DDBJ whole genome shotgun (WGS) entry which is preliminary data.</text>
</comment>
<keyword evidence="8" id="KW-1185">Reference proteome</keyword>
<dbReference type="NCBIfam" id="TIGR03348">
    <property type="entry name" value="VI_IcmF"/>
    <property type="match status" value="1"/>
</dbReference>
<accession>A4BEW1</accession>
<keyword evidence="2" id="KW-0812">Transmembrane</keyword>
<feature type="region of interest" description="Disordered" evidence="1">
    <location>
        <begin position="814"/>
        <end position="836"/>
    </location>
</feature>
<feature type="transmembrane region" description="Helical" evidence="2">
    <location>
        <begin position="428"/>
        <end position="449"/>
    </location>
</feature>
<dbReference type="InterPro" id="IPR017731">
    <property type="entry name" value="TssM1-like"/>
</dbReference>
<evidence type="ECO:0000313" key="8">
    <source>
        <dbReference type="Proteomes" id="UP000005953"/>
    </source>
</evidence>
<dbReference type="EMBL" id="AAOE01000011">
    <property type="protein sequence ID" value="EAR09296.1"/>
    <property type="molecule type" value="Genomic_DNA"/>
</dbReference>
<keyword evidence="2" id="KW-0472">Membrane</keyword>
<dbReference type="Pfam" id="PF14331">
    <property type="entry name" value="IcmF-related_N"/>
    <property type="match status" value="1"/>
</dbReference>
<dbReference type="Proteomes" id="UP000005953">
    <property type="component" value="Unassembled WGS sequence"/>
</dbReference>
<keyword evidence="2" id="KW-1133">Transmembrane helix</keyword>
<reference evidence="7 8" key="1">
    <citation type="submission" date="2006-02" db="EMBL/GenBank/DDBJ databases">
        <authorList>
            <person name="Pinhassi J."/>
            <person name="Pedros-Alio C."/>
            <person name="Ferriera S."/>
            <person name="Johnson J."/>
            <person name="Kravitz S."/>
            <person name="Halpern A."/>
            <person name="Remington K."/>
            <person name="Beeson K."/>
            <person name="Tran B."/>
            <person name="Rogers Y.-H."/>
            <person name="Friedman R."/>
            <person name="Venter J.C."/>
        </authorList>
    </citation>
    <scope>NUCLEOTIDE SEQUENCE [LARGE SCALE GENOMIC DNA]</scope>
    <source>
        <strain evidence="7 8">MED297</strain>
    </source>
</reference>
<dbReference type="InterPro" id="IPR009612">
    <property type="entry name" value="IcmF-rel"/>
</dbReference>
<dbReference type="SUPFAM" id="SSF52540">
    <property type="entry name" value="P-loop containing nucleoside triphosphate hydrolases"/>
    <property type="match status" value="1"/>
</dbReference>
<evidence type="ECO:0000313" key="7">
    <source>
        <dbReference type="EMBL" id="EAR09296.1"/>
    </source>
</evidence>
<dbReference type="InterPro" id="IPR010623">
    <property type="entry name" value="IcmF_C"/>
</dbReference>
<evidence type="ECO:0000259" key="5">
    <source>
        <dbReference type="Pfam" id="PF14331"/>
    </source>
</evidence>
<dbReference type="PANTHER" id="PTHR36153">
    <property type="entry name" value="INNER MEMBRANE PROTEIN-RELATED"/>
    <property type="match status" value="1"/>
</dbReference>
<sequence length="1190" mass="133838">MKGLIMRFLPFLTRLFTGVFAGFVGLAVIVWFAGRYVGLTSVTSRLIVIAGLFGIYLLWIIGRALFLKFRGQKLAGDLEQSVEDEELRSKLKTVLDSLKTSQLGRRYRGKGALYALPWYMIIGPSAAGKSTFYARSGLNFPFQDDTRYHMDGIGGTKNCDWWFSDQAVLIDTAGRYSTDEDNKEWFSFLRLLKKHRPQVPVNGVILAFPVDELLTSDPESLQQSANNAKNRLQEVMSELGLMVPVYVVLTKCDMVRGFDAFFEDLSDTEAAQPWGVYVLDQTEDKRTDVVNVLKSQLAQLTERLYEQRTQKMLLANDSDKRNGIFQYPSQFSGLSERLVEFIGMLTKDSPYHEKPWFAGVYFTSSMQEGAVIERRSNLLKDVFAKALGLTERSGSSQRSYFIAELFTQVIFPLKNAVRGSRKRQRLHLAAKSLLLVSFVGLATVSGLTLTGTYTANNKLLSDYVNKAEQLAEQLQTSTASEIERATALIELHQHYQDLESIHTYSPLSLLSRYDLIGTHGEPMRHLLVQSVDQAMRTQVMPFYQTQFEQMSEQWPTLDDQQQAAARHEYYQLLEIYQMLTTQPDEYDRDVVGPYLTDLWTAYLDEQNQPMSASQSDSLNALTGFYLQHVVETVAGDRTDYWHFNDRLIAEGQQALQTPPDADLLYQQMLSKGSNQYPTVTLRSLLGPEVDGVLTNNTEFSELYTRSAWDNYVKAEINALAQAASRGDWVLGLELNNVSDADVKKKAETLKQAIRKQYFSDYVVQWSDLVSKTAAVRHSDLTRSIQSLKAISETDGVLMRLFLTLDENLQISDIDRPELPEQASAEGSDTTTVDLPEPPLNPVFAGLSQELRALIKDTDDSGRPDVLEAYIAEIAPLADELDVIRVASDADQEARRYAGDLLSGQGSGNRLYSAWINVDNLLQGTDDVVKGQMSPLLTSPLRAVWNGMLAASERSLQTAWQETVYGAYRKSIQGRFPFADSSSDAVVRDVTAFFQPEAGVFWQFINTDLKPFVQVRSGNWKVRTWLGQGLAFNPDVFNAVNSAGSIVTGLFDEQSNTGMKYWVSPIPTPGVSESRLAVDNHTYRYRNEPEEWREFYWSLESSQMAQVEVHLNGGSGYADLKFEGPWAFVRLLRHSDIAHERGTEFKVSFPLTLANGETVSARYSVRADRAGSVLNKSALQGFYLPSSLFKG</sequence>
<evidence type="ECO:0000256" key="2">
    <source>
        <dbReference type="SAM" id="Phobius"/>
    </source>
</evidence>
<dbReference type="InterPro" id="IPR048677">
    <property type="entry name" value="TssM1_hel"/>
</dbReference>
<dbReference type="AlphaFoldDB" id="A4BEW1"/>
<dbReference type="InterPro" id="IPR027417">
    <property type="entry name" value="P-loop_NTPase"/>
</dbReference>
<evidence type="ECO:0000256" key="1">
    <source>
        <dbReference type="SAM" id="MobiDB-lite"/>
    </source>
</evidence>
<feature type="domain" description="Type VI secretion system component TssM1 helical" evidence="6">
    <location>
        <begin position="953"/>
        <end position="1051"/>
    </location>
</feature>
<organism evidence="7 8">
    <name type="scientific">Reinekea blandensis MED297</name>
    <dbReference type="NCBI Taxonomy" id="314283"/>
    <lineage>
        <taxon>Bacteria</taxon>
        <taxon>Pseudomonadati</taxon>
        <taxon>Pseudomonadota</taxon>
        <taxon>Gammaproteobacteria</taxon>
        <taxon>Oceanospirillales</taxon>
        <taxon>Saccharospirillaceae</taxon>
        <taxon>Reinekea</taxon>
    </lineage>
</organism>
<feature type="domain" description="Type VI secretion system IcmF C-terminal" evidence="3">
    <location>
        <begin position="1062"/>
        <end position="1154"/>
    </location>
</feature>
<dbReference type="STRING" id="314283.MED297_18448"/>
<protein>
    <recommendedName>
        <fullName evidence="9">IcmF-related protein</fullName>
    </recommendedName>
</protein>
<dbReference type="InterPro" id="IPR025743">
    <property type="entry name" value="TssM1_N"/>
</dbReference>
<name>A4BEW1_9GAMM</name>
<feature type="domain" description="IcmF-related" evidence="4">
    <location>
        <begin position="522"/>
        <end position="807"/>
    </location>
</feature>
<evidence type="ECO:0008006" key="9">
    <source>
        <dbReference type="Google" id="ProtNLM"/>
    </source>
</evidence>
<dbReference type="PANTHER" id="PTHR36153:SF1">
    <property type="entry name" value="TYPE VI SECRETION SYSTEM COMPONENT TSSM1"/>
    <property type="match status" value="1"/>
</dbReference>
<gene>
    <name evidence="7" type="ORF">MED297_18448</name>
</gene>
<dbReference type="Pfam" id="PF06761">
    <property type="entry name" value="IcmF-related"/>
    <property type="match status" value="1"/>
</dbReference>
<dbReference type="InterPro" id="IPR053156">
    <property type="entry name" value="T6SS_TssM-like"/>
</dbReference>
<feature type="transmembrane region" description="Helical" evidence="2">
    <location>
        <begin position="12"/>
        <end position="34"/>
    </location>
</feature>
<dbReference type="CDD" id="cd00882">
    <property type="entry name" value="Ras_like_GTPase"/>
    <property type="match status" value="1"/>
</dbReference>
<dbReference type="Pfam" id="PF21070">
    <property type="entry name" value="IcmF_helical"/>
    <property type="match status" value="1"/>
</dbReference>
<evidence type="ECO:0000259" key="3">
    <source>
        <dbReference type="Pfam" id="PF06744"/>
    </source>
</evidence>
<evidence type="ECO:0000259" key="4">
    <source>
        <dbReference type="Pfam" id="PF06761"/>
    </source>
</evidence>
<dbReference type="Gene3D" id="3.40.50.300">
    <property type="entry name" value="P-loop containing nucleotide triphosphate hydrolases"/>
    <property type="match status" value="1"/>
</dbReference>
<proteinExistence type="predicted"/>
<feature type="domain" description="Type VI secretion system component TssM1 N-terminal" evidence="5">
    <location>
        <begin position="179"/>
        <end position="433"/>
    </location>
</feature>